<accession>A0A1Y2FWT8</accession>
<dbReference type="InterPro" id="IPR006076">
    <property type="entry name" value="FAD-dep_OxRdtase"/>
</dbReference>
<dbReference type="InterPro" id="IPR036188">
    <property type="entry name" value="FAD/NAD-bd_sf"/>
</dbReference>
<dbReference type="Pfam" id="PF01266">
    <property type="entry name" value="DAO"/>
    <property type="match status" value="1"/>
</dbReference>
<dbReference type="OrthoDB" id="498204at2759"/>
<dbReference type="Gene3D" id="3.50.50.60">
    <property type="entry name" value="FAD/NAD(P)-binding domain"/>
    <property type="match status" value="1"/>
</dbReference>
<keyword evidence="3" id="KW-1185">Reference proteome</keyword>
<dbReference type="PANTHER" id="PTHR13847:SF193">
    <property type="entry name" value="PYRUVATE DEHYDROGENASE PHOSPHATASE REGULATORY SUBUNIT, MITOCHONDRIAL"/>
    <property type="match status" value="1"/>
</dbReference>
<protein>
    <submittedName>
        <fullName evidence="2">FAD dependent oxidoreductase</fullName>
    </submittedName>
</protein>
<dbReference type="GO" id="GO:0005739">
    <property type="term" value="C:mitochondrion"/>
    <property type="evidence" value="ECO:0007669"/>
    <property type="project" value="TreeGrafter"/>
</dbReference>
<gene>
    <name evidence="2" type="ORF">BCR35DRAFT_320848</name>
</gene>
<dbReference type="STRING" id="106004.A0A1Y2FWT8"/>
<dbReference type="SUPFAM" id="SSF54373">
    <property type="entry name" value="FAD-linked reductases, C-terminal domain"/>
    <property type="match status" value="1"/>
</dbReference>
<dbReference type="InParanoid" id="A0A1Y2FWT8"/>
<dbReference type="PANTHER" id="PTHR13847">
    <property type="entry name" value="SARCOSINE DEHYDROGENASE-RELATED"/>
    <property type="match status" value="1"/>
</dbReference>
<dbReference type="EMBL" id="MCGR01000010">
    <property type="protein sequence ID" value="ORY88497.1"/>
    <property type="molecule type" value="Genomic_DNA"/>
</dbReference>
<dbReference type="Gene3D" id="3.30.9.10">
    <property type="entry name" value="D-Amino Acid Oxidase, subunit A, domain 2"/>
    <property type="match status" value="1"/>
</dbReference>
<feature type="domain" description="FAD dependent oxidoreductase" evidence="1">
    <location>
        <begin position="15"/>
        <end position="349"/>
    </location>
</feature>
<proteinExistence type="predicted"/>
<evidence type="ECO:0000313" key="2">
    <source>
        <dbReference type="EMBL" id="ORY88497.1"/>
    </source>
</evidence>
<evidence type="ECO:0000259" key="1">
    <source>
        <dbReference type="Pfam" id="PF01266"/>
    </source>
</evidence>
<dbReference type="AlphaFoldDB" id="A0A1Y2FWT8"/>
<comment type="caution">
    <text evidence="2">The sequence shown here is derived from an EMBL/GenBank/DDBJ whole genome shotgun (WGS) entry which is preliminary data.</text>
</comment>
<evidence type="ECO:0000313" key="3">
    <source>
        <dbReference type="Proteomes" id="UP000193467"/>
    </source>
</evidence>
<sequence>MSTTLATLLQPHPSRIVVVGAGIVGAHLAQQPSSQIVVLDRSLTPLLGSTGHAPGFVGQLNSILTLTELAKRSVSFYRTVEGGFQVVGGLEVAETEEAVEVLKERLQLAQDAGLEGKIITPGEAKKLSPSFIDEDKTKAALFFPTDGTARADILTATARKKAEKLGALFIEADVVEVRIKEGIAEGVETTSGFVSASKVIITTGIWASQTLRHLPVLPVAHPYIHSLPRDPLPGPPSPFVRWPASHVYARDHGDCSGLGSYDHPPVAEDKLGAEAIGQWRPDFERVLAEAYERLPEASRAMFTGGKAFNGIFSTTPDNLPLIGKVSEGLYACVAVWVTHAAASAEVLAGLLDGKGREGDEELLKVLDPKRFEGRDVAELRKLSFRAYNDIYNRGDE</sequence>
<name>A0A1Y2FWT8_9BASI</name>
<reference evidence="2 3" key="1">
    <citation type="submission" date="2016-07" db="EMBL/GenBank/DDBJ databases">
        <title>Pervasive Adenine N6-methylation of Active Genes in Fungi.</title>
        <authorList>
            <consortium name="DOE Joint Genome Institute"/>
            <person name="Mondo S.J."/>
            <person name="Dannebaum R.O."/>
            <person name="Kuo R.C."/>
            <person name="Labutti K."/>
            <person name="Haridas S."/>
            <person name="Kuo A."/>
            <person name="Salamov A."/>
            <person name="Ahrendt S.R."/>
            <person name="Lipzen A."/>
            <person name="Sullivan W."/>
            <person name="Andreopoulos W.B."/>
            <person name="Clum A."/>
            <person name="Lindquist E."/>
            <person name="Daum C."/>
            <person name="Ramamoorthy G.K."/>
            <person name="Gryganskyi A."/>
            <person name="Culley D."/>
            <person name="Magnuson J.K."/>
            <person name="James T.Y."/>
            <person name="O'Malley M.A."/>
            <person name="Stajich J.E."/>
            <person name="Spatafora J.W."/>
            <person name="Visel A."/>
            <person name="Grigoriev I.V."/>
        </authorList>
    </citation>
    <scope>NUCLEOTIDE SEQUENCE [LARGE SCALE GENOMIC DNA]</scope>
    <source>
        <strain evidence="2 3">62-1032</strain>
    </source>
</reference>
<organism evidence="2 3">
    <name type="scientific">Leucosporidium creatinivorum</name>
    <dbReference type="NCBI Taxonomy" id="106004"/>
    <lineage>
        <taxon>Eukaryota</taxon>
        <taxon>Fungi</taxon>
        <taxon>Dikarya</taxon>
        <taxon>Basidiomycota</taxon>
        <taxon>Pucciniomycotina</taxon>
        <taxon>Microbotryomycetes</taxon>
        <taxon>Leucosporidiales</taxon>
        <taxon>Leucosporidium</taxon>
    </lineage>
</organism>
<dbReference type="Proteomes" id="UP000193467">
    <property type="component" value="Unassembled WGS sequence"/>
</dbReference>
<dbReference type="SUPFAM" id="SSF51905">
    <property type="entry name" value="FAD/NAD(P)-binding domain"/>
    <property type="match status" value="1"/>
</dbReference>